<gene>
    <name evidence="2" type="ORF">L211DRAFT_868005</name>
</gene>
<feature type="compositionally biased region" description="Polar residues" evidence="1">
    <location>
        <begin position="351"/>
        <end position="360"/>
    </location>
</feature>
<feature type="region of interest" description="Disordered" evidence="1">
    <location>
        <begin position="330"/>
        <end position="360"/>
    </location>
</feature>
<feature type="region of interest" description="Disordered" evidence="1">
    <location>
        <begin position="117"/>
        <end position="143"/>
    </location>
</feature>
<evidence type="ECO:0000313" key="2">
    <source>
        <dbReference type="EMBL" id="RPB24249.1"/>
    </source>
</evidence>
<keyword evidence="3" id="KW-1185">Reference proteome</keyword>
<feature type="compositionally biased region" description="Polar residues" evidence="1">
    <location>
        <begin position="117"/>
        <end position="131"/>
    </location>
</feature>
<dbReference type="InParanoid" id="A0A3N4LRS2"/>
<name>A0A3N4LRS2_9PEZI</name>
<feature type="compositionally biased region" description="Polar residues" evidence="1">
    <location>
        <begin position="46"/>
        <end position="64"/>
    </location>
</feature>
<evidence type="ECO:0000313" key="3">
    <source>
        <dbReference type="Proteomes" id="UP000267821"/>
    </source>
</evidence>
<feature type="region of interest" description="Disordered" evidence="1">
    <location>
        <begin position="1"/>
        <end position="20"/>
    </location>
</feature>
<dbReference type="AlphaFoldDB" id="A0A3N4LRS2"/>
<dbReference type="EMBL" id="ML121542">
    <property type="protein sequence ID" value="RPB24249.1"/>
    <property type="molecule type" value="Genomic_DNA"/>
</dbReference>
<feature type="compositionally biased region" description="Basic and acidic residues" evidence="1">
    <location>
        <begin position="521"/>
        <end position="535"/>
    </location>
</feature>
<dbReference type="Proteomes" id="UP000267821">
    <property type="component" value="Unassembled WGS sequence"/>
</dbReference>
<sequence length="564" mass="62329">MDQITEGLQPDGPSRARLDYGGACSNRMSIGNTAVESQHVAALSVTENPLSTTQEPVTAQTNTEGPKDEGDGNPPRFTIREGEVDIWLKLSPRIKSEFKKRWPQVYMEIEQHVQEQATQDAGSTISASSTAVEPDTSYEEQVRRRIADQSRMAGVKPGLPAQGPSNHSQVKLSTIEHQAAIGNALYGFTSIREDGSHSFDCGGGETPSDSETEGTPTSCGSGRFCCNDSGCLGARVSLEYPGPGENTRPEWVLDVGQIKGTTQATIYRCRSPKCQGPNCQEYDMADRDMARADSQPPLGSVSQGYYNIMRNGIHPSNMNRQAVPNEAVYPEQGYPSLKGKHVEPEQPYKSAPQTTPSNPANQYWAQYGETASSSYQAPMAAHQQDVNKIAGLRDTLRLGFHFVNCDLHKLKMRTNPENRTVVKYMQQTGTFEYTSKVVCRECWGKLDTVESLMMLWNNPVVRPRNLHQARVMASVTSQAPPPDQVPLQTEHGGKRKAPTARESSATRKAEPKSRGSRSHSRGRENIDQARPHEQQEIRAEQVDFQQLLPEVMIEQGRVGLAWEI</sequence>
<feature type="compositionally biased region" description="Basic and acidic residues" evidence="1">
    <location>
        <begin position="504"/>
        <end position="513"/>
    </location>
</feature>
<reference evidence="2 3" key="1">
    <citation type="journal article" date="2018" name="Nat. Ecol. Evol.">
        <title>Pezizomycetes genomes reveal the molecular basis of ectomycorrhizal truffle lifestyle.</title>
        <authorList>
            <person name="Murat C."/>
            <person name="Payen T."/>
            <person name="Noel B."/>
            <person name="Kuo A."/>
            <person name="Morin E."/>
            <person name="Chen J."/>
            <person name="Kohler A."/>
            <person name="Krizsan K."/>
            <person name="Balestrini R."/>
            <person name="Da Silva C."/>
            <person name="Montanini B."/>
            <person name="Hainaut M."/>
            <person name="Levati E."/>
            <person name="Barry K.W."/>
            <person name="Belfiori B."/>
            <person name="Cichocki N."/>
            <person name="Clum A."/>
            <person name="Dockter R.B."/>
            <person name="Fauchery L."/>
            <person name="Guy J."/>
            <person name="Iotti M."/>
            <person name="Le Tacon F."/>
            <person name="Lindquist E.A."/>
            <person name="Lipzen A."/>
            <person name="Malagnac F."/>
            <person name="Mello A."/>
            <person name="Molinier V."/>
            <person name="Miyauchi S."/>
            <person name="Poulain J."/>
            <person name="Riccioni C."/>
            <person name="Rubini A."/>
            <person name="Sitrit Y."/>
            <person name="Splivallo R."/>
            <person name="Traeger S."/>
            <person name="Wang M."/>
            <person name="Zifcakova L."/>
            <person name="Wipf D."/>
            <person name="Zambonelli A."/>
            <person name="Paolocci F."/>
            <person name="Nowrousian M."/>
            <person name="Ottonello S."/>
            <person name="Baldrian P."/>
            <person name="Spatafora J.W."/>
            <person name="Henrissat B."/>
            <person name="Nagy L.G."/>
            <person name="Aury J.M."/>
            <person name="Wincker P."/>
            <person name="Grigoriev I.V."/>
            <person name="Bonfante P."/>
            <person name="Martin F.M."/>
        </authorList>
    </citation>
    <scope>NUCLEOTIDE SEQUENCE [LARGE SCALE GENOMIC DNA]</scope>
    <source>
        <strain evidence="2 3">ATCC MYA-4762</strain>
    </source>
</reference>
<proteinExistence type="predicted"/>
<feature type="region of interest" description="Disordered" evidence="1">
    <location>
        <begin position="474"/>
        <end position="535"/>
    </location>
</feature>
<feature type="region of interest" description="Disordered" evidence="1">
    <location>
        <begin position="46"/>
        <end position="78"/>
    </location>
</feature>
<organism evidence="2 3">
    <name type="scientific">Terfezia boudieri ATCC MYA-4762</name>
    <dbReference type="NCBI Taxonomy" id="1051890"/>
    <lineage>
        <taxon>Eukaryota</taxon>
        <taxon>Fungi</taxon>
        <taxon>Dikarya</taxon>
        <taxon>Ascomycota</taxon>
        <taxon>Pezizomycotina</taxon>
        <taxon>Pezizomycetes</taxon>
        <taxon>Pezizales</taxon>
        <taxon>Pezizaceae</taxon>
        <taxon>Terfezia</taxon>
    </lineage>
</organism>
<evidence type="ECO:0000256" key="1">
    <source>
        <dbReference type="SAM" id="MobiDB-lite"/>
    </source>
</evidence>
<accession>A0A3N4LRS2</accession>
<dbReference type="OrthoDB" id="5366112at2759"/>
<protein>
    <submittedName>
        <fullName evidence="2">Uncharacterized protein</fullName>
    </submittedName>
</protein>